<name>A0A0K2VKR9_LEPSM</name>
<accession>A0A0K2VKR9</accession>
<dbReference type="EMBL" id="HACA01033441">
    <property type="protein sequence ID" value="CDW50802.1"/>
    <property type="molecule type" value="Transcribed_RNA"/>
</dbReference>
<protein>
    <submittedName>
        <fullName evidence="1">Uncharacterized protein</fullName>
    </submittedName>
</protein>
<sequence>MESLYTSLKTEDLFNKDE</sequence>
<proteinExistence type="predicted"/>
<reference evidence="1" key="1">
    <citation type="submission" date="2014-05" db="EMBL/GenBank/DDBJ databases">
        <authorList>
            <person name="Chronopoulou M."/>
        </authorList>
    </citation>
    <scope>NUCLEOTIDE SEQUENCE</scope>
    <source>
        <tissue evidence="1">Whole organism</tissue>
    </source>
</reference>
<organism evidence="1">
    <name type="scientific">Lepeophtheirus salmonis</name>
    <name type="common">Salmon louse</name>
    <name type="synonym">Caligus salmonis</name>
    <dbReference type="NCBI Taxonomy" id="72036"/>
    <lineage>
        <taxon>Eukaryota</taxon>
        <taxon>Metazoa</taxon>
        <taxon>Ecdysozoa</taxon>
        <taxon>Arthropoda</taxon>
        <taxon>Crustacea</taxon>
        <taxon>Multicrustacea</taxon>
        <taxon>Hexanauplia</taxon>
        <taxon>Copepoda</taxon>
        <taxon>Siphonostomatoida</taxon>
        <taxon>Caligidae</taxon>
        <taxon>Lepeophtheirus</taxon>
    </lineage>
</organism>
<evidence type="ECO:0000313" key="1">
    <source>
        <dbReference type="EMBL" id="CDW50802.1"/>
    </source>
</evidence>
<dbReference type="AlphaFoldDB" id="A0A0K2VKR9"/>